<comment type="caution">
    <text evidence="2">The sequence shown here is derived from an EMBL/GenBank/DDBJ whole genome shotgun (WGS) entry which is preliminary data.</text>
</comment>
<dbReference type="OrthoDB" id="1045822at2759"/>
<evidence type="ECO:0000256" key="1">
    <source>
        <dbReference type="SAM" id="MobiDB-lite"/>
    </source>
</evidence>
<organism evidence="2 3">
    <name type="scientific">Dactylonectria estremocensis</name>
    <dbReference type="NCBI Taxonomy" id="1079267"/>
    <lineage>
        <taxon>Eukaryota</taxon>
        <taxon>Fungi</taxon>
        <taxon>Dikarya</taxon>
        <taxon>Ascomycota</taxon>
        <taxon>Pezizomycotina</taxon>
        <taxon>Sordariomycetes</taxon>
        <taxon>Hypocreomycetidae</taxon>
        <taxon>Hypocreales</taxon>
        <taxon>Nectriaceae</taxon>
        <taxon>Dactylonectria</taxon>
    </lineage>
</organism>
<evidence type="ECO:0000313" key="3">
    <source>
        <dbReference type="Proteomes" id="UP000717696"/>
    </source>
</evidence>
<feature type="compositionally biased region" description="Low complexity" evidence="1">
    <location>
        <begin position="200"/>
        <end position="213"/>
    </location>
</feature>
<sequence length="219" mass="24717">MHIHQETSFSPFSTHFLVRIQILCLKDRESLSIISLLLHSSFFPCLPLPGLSDRLEIDPCLIGLIKMAHQNSQGLDPQKKEWSDDLYSYGPCNTYLLGTYMPCILLGQTSDRIRDPTMETAESYNRDCMIFCAIQCMTGCGWIYTLMKRRQIREQFGIKGNGMSDCYTSCWCSCRALIQQEKEVKANAAQSPVTEAYQPPRAMSMAPISAPAPTTVPRT</sequence>
<accession>A0A9P9F3G6</accession>
<gene>
    <name evidence="2" type="ORF">B0J13DRAFT_547258</name>
</gene>
<dbReference type="Proteomes" id="UP000717696">
    <property type="component" value="Unassembled WGS sequence"/>
</dbReference>
<dbReference type="Pfam" id="PF04749">
    <property type="entry name" value="PLAC8"/>
    <property type="match status" value="1"/>
</dbReference>
<evidence type="ECO:0000313" key="2">
    <source>
        <dbReference type="EMBL" id="KAH7151952.1"/>
    </source>
</evidence>
<protein>
    <submittedName>
        <fullName evidence="2">PLAC8 family-domain-containing protein</fullName>
    </submittedName>
</protein>
<reference evidence="2" key="1">
    <citation type="journal article" date="2021" name="Nat. Commun.">
        <title>Genetic determinants of endophytism in the Arabidopsis root mycobiome.</title>
        <authorList>
            <person name="Mesny F."/>
            <person name="Miyauchi S."/>
            <person name="Thiergart T."/>
            <person name="Pickel B."/>
            <person name="Atanasova L."/>
            <person name="Karlsson M."/>
            <person name="Huettel B."/>
            <person name="Barry K.W."/>
            <person name="Haridas S."/>
            <person name="Chen C."/>
            <person name="Bauer D."/>
            <person name="Andreopoulos W."/>
            <person name="Pangilinan J."/>
            <person name="LaButti K."/>
            <person name="Riley R."/>
            <person name="Lipzen A."/>
            <person name="Clum A."/>
            <person name="Drula E."/>
            <person name="Henrissat B."/>
            <person name="Kohler A."/>
            <person name="Grigoriev I.V."/>
            <person name="Martin F.M."/>
            <person name="Hacquard S."/>
        </authorList>
    </citation>
    <scope>NUCLEOTIDE SEQUENCE</scope>
    <source>
        <strain evidence="2">MPI-CAGE-AT-0021</strain>
    </source>
</reference>
<name>A0A9P9F3G6_9HYPO</name>
<feature type="region of interest" description="Disordered" evidence="1">
    <location>
        <begin position="200"/>
        <end position="219"/>
    </location>
</feature>
<proteinExistence type="predicted"/>
<dbReference type="AlphaFoldDB" id="A0A9P9F3G6"/>
<keyword evidence="3" id="KW-1185">Reference proteome</keyword>
<dbReference type="InterPro" id="IPR006461">
    <property type="entry name" value="PLAC_motif_containing"/>
</dbReference>
<dbReference type="NCBIfam" id="TIGR01571">
    <property type="entry name" value="A_thal_Cys_rich"/>
    <property type="match status" value="1"/>
</dbReference>
<dbReference type="EMBL" id="JAGMUU010000005">
    <property type="protein sequence ID" value="KAH7151952.1"/>
    <property type="molecule type" value="Genomic_DNA"/>
</dbReference>
<dbReference type="PANTHER" id="PTHR15907">
    <property type="entry name" value="DUF614 FAMILY PROTEIN-RELATED"/>
    <property type="match status" value="1"/>
</dbReference>